<evidence type="ECO:0000256" key="6">
    <source>
        <dbReference type="ARBA" id="ARBA00023163"/>
    </source>
</evidence>
<feature type="region of interest" description="Disordered" evidence="8">
    <location>
        <begin position="1"/>
        <end position="44"/>
    </location>
</feature>
<keyword evidence="11" id="KW-1185">Reference proteome</keyword>
<feature type="compositionally biased region" description="Low complexity" evidence="8">
    <location>
        <begin position="310"/>
        <end position="324"/>
    </location>
</feature>
<keyword evidence="4" id="KW-0805">Transcription regulation</keyword>
<feature type="compositionally biased region" description="Pro residues" evidence="8">
    <location>
        <begin position="205"/>
        <end position="215"/>
    </location>
</feature>
<evidence type="ECO:0000256" key="4">
    <source>
        <dbReference type="ARBA" id="ARBA00023015"/>
    </source>
</evidence>
<dbReference type="GO" id="GO:0006368">
    <property type="term" value="P:transcription elongation by RNA polymerase II"/>
    <property type="evidence" value="ECO:0007669"/>
    <property type="project" value="InterPro"/>
</dbReference>
<protein>
    <recommendedName>
        <fullName evidence="9">Transcription elongation factor Eaf N-terminal domain-containing protein</fullName>
    </recommendedName>
</protein>
<accession>A0AAW0DIR1</accession>
<evidence type="ECO:0000256" key="5">
    <source>
        <dbReference type="ARBA" id="ARBA00023159"/>
    </source>
</evidence>
<name>A0AAW0DIR1_9AGAR</name>
<feature type="compositionally biased region" description="Pro residues" evidence="8">
    <location>
        <begin position="298"/>
        <end position="309"/>
    </location>
</feature>
<evidence type="ECO:0000313" key="10">
    <source>
        <dbReference type="EMBL" id="KAK7051335.1"/>
    </source>
</evidence>
<dbReference type="PANTHER" id="PTHR15970">
    <property type="entry name" value="ELL-ASSOCIATED FACTOR EAF"/>
    <property type="match status" value="1"/>
</dbReference>
<feature type="domain" description="Transcription elongation factor Eaf N-terminal" evidence="9">
    <location>
        <begin position="15"/>
        <end position="132"/>
    </location>
</feature>
<feature type="compositionally biased region" description="Pro residues" evidence="8">
    <location>
        <begin position="325"/>
        <end position="337"/>
    </location>
</feature>
<feature type="compositionally biased region" description="Acidic residues" evidence="8">
    <location>
        <begin position="417"/>
        <end position="431"/>
    </location>
</feature>
<evidence type="ECO:0000256" key="8">
    <source>
        <dbReference type="SAM" id="MobiDB-lite"/>
    </source>
</evidence>
<organism evidence="10 11">
    <name type="scientific">Paramarasmius palmivorus</name>
    <dbReference type="NCBI Taxonomy" id="297713"/>
    <lineage>
        <taxon>Eukaryota</taxon>
        <taxon>Fungi</taxon>
        <taxon>Dikarya</taxon>
        <taxon>Basidiomycota</taxon>
        <taxon>Agaricomycotina</taxon>
        <taxon>Agaricomycetes</taxon>
        <taxon>Agaricomycetidae</taxon>
        <taxon>Agaricales</taxon>
        <taxon>Marasmiineae</taxon>
        <taxon>Marasmiaceae</taxon>
        <taxon>Paramarasmius</taxon>
    </lineage>
</organism>
<evidence type="ECO:0000313" key="11">
    <source>
        <dbReference type="Proteomes" id="UP001383192"/>
    </source>
</evidence>
<evidence type="ECO:0000256" key="1">
    <source>
        <dbReference type="ARBA" id="ARBA00004123"/>
    </source>
</evidence>
<gene>
    <name evidence="10" type="ORF">VNI00_004835</name>
</gene>
<dbReference type="InterPro" id="IPR019194">
    <property type="entry name" value="Tscrpt_elong_fac_Eaf_N"/>
</dbReference>
<feature type="region of interest" description="Disordered" evidence="8">
    <location>
        <begin position="135"/>
        <end position="380"/>
    </location>
</feature>
<keyword evidence="3" id="KW-0597">Phosphoprotein</keyword>
<comment type="similarity">
    <text evidence="2">Belongs to the EAF family.</text>
</comment>
<feature type="compositionally biased region" description="Low complexity" evidence="8">
    <location>
        <begin position="284"/>
        <end position="297"/>
    </location>
</feature>
<keyword evidence="7" id="KW-0539">Nucleus</keyword>
<dbReference type="InterPro" id="IPR027093">
    <property type="entry name" value="EAF_fam"/>
</dbReference>
<feature type="compositionally biased region" description="Acidic residues" evidence="8">
    <location>
        <begin position="154"/>
        <end position="166"/>
    </location>
</feature>
<feature type="compositionally biased region" description="Pro residues" evidence="8">
    <location>
        <begin position="224"/>
        <end position="236"/>
    </location>
</feature>
<dbReference type="GO" id="GO:0032783">
    <property type="term" value="C:super elongation complex"/>
    <property type="evidence" value="ECO:0007669"/>
    <property type="project" value="InterPro"/>
</dbReference>
<sequence length="482" mass="51861">MASTSTWTPAPGRHKVNIGSSLGRALKARKSGPPPQKRSNLPDRDFYSLRYNFKPSSIDSSKPGSIQVKRNKDVTNSSIIVEHPISQANEVHVYKGREEPAKEWACVLIFDEETGGYTLEKIDSFVALEHVERRAASVSEPTPAPTPPANTPIETDEPDPLDDILPDDLVSRPTAAKIKQNDSSEEDIPIQREIASSSSSRQQQPAPPQRAPPKSAPTRSRPQAAPPKSPPKPAVPAPAATKAKPKKGRRQTPELSDDGEVLDVQKQPPPKRSRPSPPPPQVPQPSTVPKRSAAPKKQPAPPPPAPPPQRAALELPGAGGAPSAFIPPAPSRNPPLPTQRSVPQPNPEPPILVPSDLDSEDDDMVEVSASPPEVDPAPGVSHNLTMIEETFENEHENENVGVMEIDVDEFANMMEEHLEEEEDGVPDEGPYDGDMFGSESETELPMPVQRVGSGPMSLNAFAGGGAYEDVTSSSDDSDEDED</sequence>
<dbReference type="PANTHER" id="PTHR15970:SF2">
    <property type="entry name" value="ELL-ASSOCIATED FACTOR EAF"/>
    <property type="match status" value="1"/>
</dbReference>
<evidence type="ECO:0000256" key="3">
    <source>
        <dbReference type="ARBA" id="ARBA00022553"/>
    </source>
</evidence>
<dbReference type="Proteomes" id="UP001383192">
    <property type="component" value="Unassembled WGS sequence"/>
</dbReference>
<evidence type="ECO:0000259" key="9">
    <source>
        <dbReference type="Pfam" id="PF09816"/>
    </source>
</evidence>
<feature type="region of interest" description="Disordered" evidence="8">
    <location>
        <begin position="417"/>
        <end position="482"/>
    </location>
</feature>
<evidence type="ECO:0000256" key="7">
    <source>
        <dbReference type="ARBA" id="ARBA00023242"/>
    </source>
</evidence>
<dbReference type="EMBL" id="JAYKXP010000013">
    <property type="protein sequence ID" value="KAK7051335.1"/>
    <property type="molecule type" value="Genomic_DNA"/>
</dbReference>
<comment type="caution">
    <text evidence="10">The sequence shown here is derived from an EMBL/GenBank/DDBJ whole genome shotgun (WGS) entry which is preliminary data.</text>
</comment>
<keyword evidence="6" id="KW-0804">Transcription</keyword>
<feature type="compositionally biased region" description="Low complexity" evidence="8">
    <location>
        <begin position="195"/>
        <end position="204"/>
    </location>
</feature>
<proteinExistence type="inferred from homology"/>
<dbReference type="AlphaFoldDB" id="A0AAW0DIR1"/>
<comment type="subcellular location">
    <subcellularLocation>
        <location evidence="1">Nucleus</location>
    </subcellularLocation>
</comment>
<dbReference type="GO" id="GO:0003711">
    <property type="term" value="F:transcription elongation factor activity"/>
    <property type="evidence" value="ECO:0007669"/>
    <property type="project" value="TreeGrafter"/>
</dbReference>
<keyword evidence="5" id="KW-0010">Activator</keyword>
<evidence type="ECO:0000256" key="2">
    <source>
        <dbReference type="ARBA" id="ARBA00007798"/>
    </source>
</evidence>
<reference evidence="10 11" key="1">
    <citation type="submission" date="2024-01" db="EMBL/GenBank/DDBJ databases">
        <title>A draft genome for a cacao thread blight-causing isolate of Paramarasmius palmivorus.</title>
        <authorList>
            <person name="Baruah I.K."/>
            <person name="Bukari Y."/>
            <person name="Amoako-Attah I."/>
            <person name="Meinhardt L.W."/>
            <person name="Bailey B.A."/>
            <person name="Cohen S.P."/>
        </authorList>
    </citation>
    <scope>NUCLEOTIDE SEQUENCE [LARGE SCALE GENOMIC DNA]</scope>
    <source>
        <strain evidence="10 11">GH-12</strain>
    </source>
</reference>
<dbReference type="Pfam" id="PF09816">
    <property type="entry name" value="EAF"/>
    <property type="match status" value="1"/>
</dbReference>